<evidence type="ECO:0000313" key="1">
    <source>
        <dbReference type="EMBL" id="KAJ1349194.1"/>
    </source>
</evidence>
<organism evidence="1 2">
    <name type="scientific">Parelaphostrongylus tenuis</name>
    <name type="common">Meningeal worm</name>
    <dbReference type="NCBI Taxonomy" id="148309"/>
    <lineage>
        <taxon>Eukaryota</taxon>
        <taxon>Metazoa</taxon>
        <taxon>Ecdysozoa</taxon>
        <taxon>Nematoda</taxon>
        <taxon>Chromadorea</taxon>
        <taxon>Rhabditida</taxon>
        <taxon>Rhabditina</taxon>
        <taxon>Rhabditomorpha</taxon>
        <taxon>Strongyloidea</taxon>
        <taxon>Metastrongylidae</taxon>
        <taxon>Parelaphostrongylus</taxon>
    </lineage>
</organism>
<evidence type="ECO:0000313" key="2">
    <source>
        <dbReference type="Proteomes" id="UP001196413"/>
    </source>
</evidence>
<proteinExistence type="predicted"/>
<accession>A0AAD5QH00</accession>
<dbReference type="EMBL" id="JAHQIW010000622">
    <property type="protein sequence ID" value="KAJ1349194.1"/>
    <property type="molecule type" value="Genomic_DNA"/>
</dbReference>
<protein>
    <submittedName>
        <fullName evidence="1">Uncharacterized protein</fullName>
    </submittedName>
</protein>
<reference evidence="1" key="1">
    <citation type="submission" date="2021-06" db="EMBL/GenBank/DDBJ databases">
        <title>Parelaphostrongylus tenuis whole genome reference sequence.</title>
        <authorList>
            <person name="Garwood T.J."/>
            <person name="Larsen P.A."/>
            <person name="Fountain-Jones N.M."/>
            <person name="Garbe J.R."/>
            <person name="Macchietto M.G."/>
            <person name="Kania S.A."/>
            <person name="Gerhold R.W."/>
            <person name="Richards J.E."/>
            <person name="Wolf T.M."/>
        </authorList>
    </citation>
    <scope>NUCLEOTIDE SEQUENCE</scope>
    <source>
        <strain evidence="1">MNPRO001-30</strain>
        <tissue evidence="1">Meninges</tissue>
    </source>
</reference>
<keyword evidence="2" id="KW-1185">Reference proteome</keyword>
<gene>
    <name evidence="1" type="ORF">KIN20_004663</name>
</gene>
<sequence>MRSFLIKNITMNQLLPMLKSIVGVAIGTPYDYLEENIIELGAVSFAETRALNRCHPINLRIVSKSTILDNCTFSLL</sequence>
<dbReference type="AlphaFoldDB" id="A0AAD5QH00"/>
<comment type="caution">
    <text evidence="1">The sequence shown here is derived from an EMBL/GenBank/DDBJ whole genome shotgun (WGS) entry which is preliminary data.</text>
</comment>
<name>A0AAD5QH00_PARTN</name>
<dbReference type="Proteomes" id="UP001196413">
    <property type="component" value="Unassembled WGS sequence"/>
</dbReference>